<dbReference type="PANTHER" id="PTHR11552:SF147">
    <property type="entry name" value="CHOLINE DEHYDROGENASE, MITOCHONDRIAL"/>
    <property type="match status" value="1"/>
</dbReference>
<dbReference type="InterPro" id="IPR012132">
    <property type="entry name" value="GMC_OxRdtase"/>
</dbReference>
<feature type="domain" description="Glucose-methanol-choline oxidoreductase N-terminal" evidence="10">
    <location>
        <begin position="82"/>
        <end position="105"/>
    </location>
</feature>
<evidence type="ECO:0000256" key="4">
    <source>
        <dbReference type="ARBA" id="ARBA00022827"/>
    </source>
</evidence>
<sequence length="552" mass="61006">MDAQFDYIIVGAGSAGCVLADRLSADGTCSVLVLEFGGSDRSVLIQMPSALSYPMNMKKYDWRYYSEPEEHLGGRRMHTPRGKVLGGSSSINGMVYVRGNPMDFERWQDLGAEGWDYAHVLPYFRRAETRAEGGDAYRGGNGPLHTQYGKLRNPLYSKFAEAAQQAGYPFTPDYNGAQQEGFGRMDMTVHNGRRWSTANAYLKPAMKRKNLHVETHALAERMLFEGRRATGVRYEKGGQVREARALREVIVASGPINSPMLLKRSGIGPAAELAALGIEVLHDLPGVGENLQDHLEFYFQMECTQPVTLFSSMGLLAKARIGAQWLTLKEGLGATNHFESGGFIRSRPGVAYPDIQYHFLPLAVSYDGSSMADRHGFQAHVGPMRSKSRGHVTLRSADPHEAPKIRFNYMSHPDDWVEMRACVRLTREIFAQEALAPYSGREMQPGADVTTDEQIDAFVREAVESAYHPSCTCKMGAADDPMAVLDPHLRVRGVEGLRVIDSSAMPAITTGNLNAPTIMLAEKGADHVLGKDTLTPDRAPFTRSENWETAQR</sequence>
<dbReference type="InterPro" id="IPR000172">
    <property type="entry name" value="GMC_OxRdtase_N"/>
</dbReference>
<dbReference type="InterPro" id="IPR007867">
    <property type="entry name" value="GMC_OxRtase_C"/>
</dbReference>
<keyword evidence="4 7" id="KW-0274">FAD</keyword>
<dbReference type="Pfam" id="PF00732">
    <property type="entry name" value="GMC_oxred_N"/>
    <property type="match status" value="1"/>
</dbReference>
<accession>A0ABT0BTS3</accession>
<dbReference type="EC" id="1.1.99.1" evidence="6 8"/>
<feature type="region of interest" description="Disordered" evidence="9">
    <location>
        <begin position="531"/>
        <end position="552"/>
    </location>
</feature>
<comment type="similarity">
    <text evidence="2 7">Belongs to the GMC oxidoreductase family.</text>
</comment>
<dbReference type="InterPro" id="IPR036188">
    <property type="entry name" value="FAD/NAD-bd_sf"/>
</dbReference>
<dbReference type="Gene3D" id="3.30.410.40">
    <property type="match status" value="1"/>
</dbReference>
<dbReference type="Gene3D" id="3.50.50.60">
    <property type="entry name" value="FAD/NAD(P)-binding domain"/>
    <property type="match status" value="1"/>
</dbReference>
<evidence type="ECO:0000256" key="2">
    <source>
        <dbReference type="ARBA" id="ARBA00010790"/>
    </source>
</evidence>
<keyword evidence="3 7" id="KW-0285">Flavoprotein</keyword>
<name>A0ABT0BTS3_9SPHN</name>
<protein>
    <recommendedName>
        <fullName evidence="6 8">Choline dehydrogenase</fullName>
        <ecNumber evidence="6 8">1.1.99.1</ecNumber>
    </recommendedName>
</protein>
<gene>
    <name evidence="12" type="primary">betA</name>
    <name evidence="12" type="ORF">MTR66_16790</name>
</gene>
<evidence type="ECO:0000256" key="8">
    <source>
        <dbReference type="RuleBase" id="RU003969"/>
    </source>
</evidence>
<evidence type="ECO:0000256" key="7">
    <source>
        <dbReference type="RuleBase" id="RU003968"/>
    </source>
</evidence>
<evidence type="ECO:0000256" key="1">
    <source>
        <dbReference type="ARBA" id="ARBA00001974"/>
    </source>
</evidence>
<comment type="cofactor">
    <cofactor evidence="1">
        <name>FAD</name>
        <dbReference type="ChEBI" id="CHEBI:57692"/>
    </cofactor>
</comment>
<evidence type="ECO:0000256" key="9">
    <source>
        <dbReference type="SAM" id="MobiDB-lite"/>
    </source>
</evidence>
<dbReference type="PROSITE" id="PS00624">
    <property type="entry name" value="GMC_OXRED_2"/>
    <property type="match status" value="1"/>
</dbReference>
<dbReference type="Proteomes" id="UP001202281">
    <property type="component" value="Unassembled WGS sequence"/>
</dbReference>
<keyword evidence="5 12" id="KW-0560">Oxidoreductase</keyword>
<evidence type="ECO:0000313" key="12">
    <source>
        <dbReference type="EMBL" id="MCJ2188466.1"/>
    </source>
</evidence>
<dbReference type="SUPFAM" id="SSF51905">
    <property type="entry name" value="FAD/NAD(P)-binding domain"/>
    <property type="match status" value="1"/>
</dbReference>
<dbReference type="PIRSF" id="PIRSF000137">
    <property type="entry name" value="Alcohol_oxidase"/>
    <property type="match status" value="1"/>
</dbReference>
<dbReference type="EMBL" id="JALHLG010000035">
    <property type="protein sequence ID" value="MCJ2188466.1"/>
    <property type="molecule type" value="Genomic_DNA"/>
</dbReference>
<evidence type="ECO:0000313" key="13">
    <source>
        <dbReference type="Proteomes" id="UP001202281"/>
    </source>
</evidence>
<proteinExistence type="inferred from homology"/>
<evidence type="ECO:0000256" key="3">
    <source>
        <dbReference type="ARBA" id="ARBA00022630"/>
    </source>
</evidence>
<organism evidence="12 13">
    <name type="scientific">Novosphingobium beihaiensis</name>
    <dbReference type="NCBI Taxonomy" id="2930389"/>
    <lineage>
        <taxon>Bacteria</taxon>
        <taxon>Pseudomonadati</taxon>
        <taxon>Pseudomonadota</taxon>
        <taxon>Alphaproteobacteria</taxon>
        <taxon>Sphingomonadales</taxon>
        <taxon>Sphingomonadaceae</taxon>
        <taxon>Novosphingobium</taxon>
    </lineage>
</organism>
<evidence type="ECO:0000256" key="6">
    <source>
        <dbReference type="NCBIfam" id="TIGR01810"/>
    </source>
</evidence>
<evidence type="ECO:0000259" key="10">
    <source>
        <dbReference type="PROSITE" id="PS00623"/>
    </source>
</evidence>
<feature type="compositionally biased region" description="Polar residues" evidence="9">
    <location>
        <begin position="543"/>
        <end position="552"/>
    </location>
</feature>
<dbReference type="SUPFAM" id="SSF54373">
    <property type="entry name" value="FAD-linked reductases, C-terminal domain"/>
    <property type="match status" value="1"/>
</dbReference>
<comment type="caution">
    <text evidence="12">The sequence shown here is derived from an EMBL/GenBank/DDBJ whole genome shotgun (WGS) entry which is preliminary data.</text>
</comment>
<reference evidence="12 13" key="1">
    <citation type="submission" date="2022-04" db="EMBL/GenBank/DDBJ databases">
        <title>Identification of a novel bacterium isolated from mangrove sediments.</title>
        <authorList>
            <person name="Pan X."/>
        </authorList>
    </citation>
    <scope>NUCLEOTIDE SEQUENCE [LARGE SCALE GENOMIC DNA]</scope>
    <source>
        <strain evidence="12 13">B2638</strain>
    </source>
</reference>
<dbReference type="NCBIfam" id="NF002550">
    <property type="entry name" value="PRK02106.1"/>
    <property type="match status" value="1"/>
</dbReference>
<dbReference type="PROSITE" id="PS00623">
    <property type="entry name" value="GMC_OXRED_1"/>
    <property type="match status" value="1"/>
</dbReference>
<feature type="domain" description="Glucose-methanol-choline oxidoreductase N-terminal" evidence="11">
    <location>
        <begin position="254"/>
        <end position="268"/>
    </location>
</feature>
<evidence type="ECO:0000256" key="5">
    <source>
        <dbReference type="ARBA" id="ARBA00023002"/>
    </source>
</evidence>
<comment type="catalytic activity">
    <reaction evidence="8">
        <text>choline + A = betaine aldehyde + AH2</text>
        <dbReference type="Rhea" id="RHEA:17433"/>
        <dbReference type="ChEBI" id="CHEBI:13193"/>
        <dbReference type="ChEBI" id="CHEBI:15354"/>
        <dbReference type="ChEBI" id="CHEBI:15710"/>
        <dbReference type="ChEBI" id="CHEBI:17499"/>
        <dbReference type="EC" id="1.1.99.1"/>
    </reaction>
</comment>
<dbReference type="InterPro" id="IPR011533">
    <property type="entry name" value="BetA"/>
</dbReference>
<dbReference type="NCBIfam" id="TIGR01810">
    <property type="entry name" value="betA"/>
    <property type="match status" value="1"/>
</dbReference>
<dbReference type="Pfam" id="PF05199">
    <property type="entry name" value="GMC_oxred_C"/>
    <property type="match status" value="1"/>
</dbReference>
<evidence type="ECO:0000259" key="11">
    <source>
        <dbReference type="PROSITE" id="PS00624"/>
    </source>
</evidence>
<keyword evidence="13" id="KW-1185">Reference proteome</keyword>
<dbReference type="PANTHER" id="PTHR11552">
    <property type="entry name" value="GLUCOSE-METHANOL-CHOLINE GMC OXIDOREDUCTASE"/>
    <property type="match status" value="1"/>
</dbReference>
<comment type="pathway">
    <text evidence="8">Amine and polyamine biosynthesis; betaine biosynthesis via choline pathway; betaine aldehyde from choline (cytochrome c reductase route): step 1/1.</text>
</comment>
<dbReference type="RefSeq" id="WP_243923185.1">
    <property type="nucleotide sequence ID" value="NZ_JALHLG010000035.1"/>
</dbReference>
<dbReference type="GO" id="GO:0008812">
    <property type="term" value="F:choline dehydrogenase activity"/>
    <property type="evidence" value="ECO:0007669"/>
    <property type="project" value="UniProtKB-EC"/>
</dbReference>